<feature type="transmembrane region" description="Helical" evidence="1">
    <location>
        <begin position="39"/>
        <end position="64"/>
    </location>
</feature>
<dbReference type="Proteomes" id="UP000007524">
    <property type="component" value="Segment"/>
</dbReference>
<name>H6X446_9CAUD</name>
<dbReference type="RefSeq" id="YP_007007394.1">
    <property type="nucleotide sequence ID" value="NC_019526.1"/>
</dbReference>
<accession>H6X446</accession>
<feature type="transmembrane region" description="Helical" evidence="1">
    <location>
        <begin position="84"/>
        <end position="117"/>
    </location>
</feature>
<protein>
    <recommendedName>
        <fullName evidence="4">Transmembrane protein</fullName>
    </recommendedName>
</protein>
<evidence type="ECO:0008006" key="4">
    <source>
        <dbReference type="Google" id="ProtNLM"/>
    </source>
</evidence>
<evidence type="ECO:0000313" key="3">
    <source>
        <dbReference type="Proteomes" id="UP000007524"/>
    </source>
</evidence>
<keyword evidence="1" id="KW-0472">Membrane</keyword>
<reference evidence="2 3" key="1">
    <citation type="journal article" date="2012" name="J. Virol.">
        <title>Genome of Klebsiella sp.-Infecting Bacteriophage vB_KleM_RaK2.</title>
        <authorList>
            <person name="Simoliunas E."/>
            <person name="Kaliniene L."/>
            <person name="Truncaite L."/>
            <person name="Klausa V."/>
            <person name="Zajanckauskaite A."/>
            <person name="Meskys R."/>
        </authorList>
    </citation>
    <scope>NUCLEOTIDE SEQUENCE [LARGE SCALE GENOMIC DNA]</scope>
</reference>
<organism evidence="2 3">
    <name type="scientific">Klebsiella phage vB_KleM_RaK2</name>
    <dbReference type="NCBI Taxonomy" id="1147094"/>
    <lineage>
        <taxon>Viruses</taxon>
        <taxon>Duplodnaviria</taxon>
        <taxon>Heunggongvirae</taxon>
        <taxon>Uroviricota</taxon>
        <taxon>Caudoviricetes</taxon>
        <taxon>Alcyoneusvirus</taxon>
        <taxon>Alcyoneusvirus RaK2</taxon>
    </lineage>
</organism>
<sequence>MGIEIMLTLKNLKYLIMISIILFISNVPMDIFKFGDTRLGAFIGVYSLIFCIITFVVAFVMFIEDMYDDKDFYFEFLGKDSYSFIWTFSILPALIYAFFIAEGGIAYGVMGIFLFLFWERIRTIQNRYAQEYRDEELKNEAMRKNYPPEEVEIK</sequence>
<proteinExistence type="predicted"/>
<evidence type="ECO:0000313" key="2">
    <source>
        <dbReference type="EMBL" id="AFA44512.1"/>
    </source>
</evidence>
<dbReference type="KEGG" id="vg:14012827"/>
<feature type="transmembrane region" description="Helical" evidence="1">
    <location>
        <begin position="12"/>
        <end position="32"/>
    </location>
</feature>
<evidence type="ECO:0000256" key="1">
    <source>
        <dbReference type="SAM" id="Phobius"/>
    </source>
</evidence>
<gene>
    <name evidence="2" type="ORF">RaK2_00239</name>
</gene>
<keyword evidence="3" id="KW-1185">Reference proteome</keyword>
<keyword evidence="1" id="KW-1133">Transmembrane helix</keyword>
<dbReference type="GeneID" id="14012827"/>
<keyword evidence="1" id="KW-0812">Transmembrane</keyword>
<dbReference type="EMBL" id="JQ513383">
    <property type="protein sequence ID" value="AFA44512.1"/>
    <property type="molecule type" value="Genomic_DNA"/>
</dbReference>